<name>A7NKS3_ROSCS</name>
<feature type="region of interest" description="Disordered" evidence="1">
    <location>
        <begin position="1"/>
        <end position="47"/>
    </location>
</feature>
<evidence type="ECO:0000313" key="3">
    <source>
        <dbReference type="EMBL" id="ABU58093.1"/>
    </source>
</evidence>
<dbReference type="KEGG" id="rca:Rcas_2005"/>
<dbReference type="STRING" id="383372.Rcas_2005"/>
<evidence type="ECO:0000256" key="1">
    <source>
        <dbReference type="SAM" id="MobiDB-lite"/>
    </source>
</evidence>
<dbReference type="Proteomes" id="UP000000263">
    <property type="component" value="Chromosome"/>
</dbReference>
<keyword evidence="2" id="KW-1133">Transmembrane helix</keyword>
<dbReference type="HOGENOM" id="CLU_1804755_0_0_0"/>
<reference evidence="3 4" key="1">
    <citation type="submission" date="2007-08" db="EMBL/GenBank/DDBJ databases">
        <title>Complete sequence of Roseiflexus castenholzii DSM 13941.</title>
        <authorList>
            <consortium name="US DOE Joint Genome Institute"/>
            <person name="Copeland A."/>
            <person name="Lucas S."/>
            <person name="Lapidus A."/>
            <person name="Barry K."/>
            <person name="Glavina del Rio T."/>
            <person name="Dalin E."/>
            <person name="Tice H."/>
            <person name="Pitluck S."/>
            <person name="Thompson L.S."/>
            <person name="Brettin T."/>
            <person name="Bruce D."/>
            <person name="Detter J.C."/>
            <person name="Han C."/>
            <person name="Tapia R."/>
            <person name="Schmutz J."/>
            <person name="Larimer F."/>
            <person name="Land M."/>
            <person name="Hauser L."/>
            <person name="Kyrpides N."/>
            <person name="Mikhailova N."/>
            <person name="Bryant D.A."/>
            <person name="Hanada S."/>
            <person name="Tsukatani Y."/>
            <person name="Richardson P."/>
        </authorList>
    </citation>
    <scope>NUCLEOTIDE SEQUENCE [LARGE SCALE GENOMIC DNA]</scope>
    <source>
        <strain evidence="4">DSM 13941 / HLO8</strain>
    </source>
</reference>
<keyword evidence="2" id="KW-0812">Transmembrane</keyword>
<gene>
    <name evidence="3" type="ordered locus">Rcas_2005</name>
</gene>
<protein>
    <submittedName>
        <fullName evidence="3">Uncharacterized protein</fullName>
    </submittedName>
</protein>
<proteinExistence type="predicted"/>
<feature type="transmembrane region" description="Helical" evidence="2">
    <location>
        <begin position="126"/>
        <end position="144"/>
    </location>
</feature>
<feature type="compositionally biased region" description="Low complexity" evidence="1">
    <location>
        <begin position="15"/>
        <end position="29"/>
    </location>
</feature>
<organism evidence="3 4">
    <name type="scientific">Roseiflexus castenholzii (strain DSM 13941 / HLO8)</name>
    <dbReference type="NCBI Taxonomy" id="383372"/>
    <lineage>
        <taxon>Bacteria</taxon>
        <taxon>Bacillati</taxon>
        <taxon>Chloroflexota</taxon>
        <taxon>Chloroflexia</taxon>
        <taxon>Chloroflexales</taxon>
        <taxon>Roseiflexineae</taxon>
        <taxon>Roseiflexaceae</taxon>
        <taxon>Roseiflexus</taxon>
    </lineage>
</organism>
<feature type="region of interest" description="Disordered" evidence="1">
    <location>
        <begin position="71"/>
        <end position="104"/>
    </location>
</feature>
<evidence type="ECO:0000313" key="4">
    <source>
        <dbReference type="Proteomes" id="UP000000263"/>
    </source>
</evidence>
<evidence type="ECO:0000256" key="2">
    <source>
        <dbReference type="SAM" id="Phobius"/>
    </source>
</evidence>
<keyword evidence="2" id="KW-0472">Membrane</keyword>
<accession>A7NKS3</accession>
<dbReference type="EMBL" id="CP000804">
    <property type="protein sequence ID" value="ABU58093.1"/>
    <property type="molecule type" value="Genomic_DNA"/>
</dbReference>
<keyword evidence="4" id="KW-1185">Reference proteome</keyword>
<sequence>MASQSRSQRRRQQQRARAQQRPAAPALARPVDKHPPKTNIAAPVDTTTLAEDEAENLATPATREEAALPVASAIGQRSHSTGRVAPEREMATGASSRRQRRQVRPTAEAVDYTLDYAVARHDLRRIAILATLLLAAMIALRVSGVL</sequence>
<dbReference type="AlphaFoldDB" id="A7NKS3"/>
<dbReference type="RefSeq" id="WP_012120517.1">
    <property type="nucleotide sequence ID" value="NC_009767.1"/>
</dbReference>